<proteinExistence type="predicted"/>
<gene>
    <name evidence="1" type="ORF">SAMN04489732_109269</name>
</gene>
<name>A0A1H8XXL8_9PSEU</name>
<dbReference type="STRING" id="394193.SAMN04489732_109269"/>
<evidence type="ECO:0000313" key="1">
    <source>
        <dbReference type="EMBL" id="SEP44635.1"/>
    </source>
</evidence>
<evidence type="ECO:0000313" key="2">
    <source>
        <dbReference type="Proteomes" id="UP000198582"/>
    </source>
</evidence>
<reference evidence="1 2" key="1">
    <citation type="submission" date="2016-10" db="EMBL/GenBank/DDBJ databases">
        <authorList>
            <person name="de Groot N.N."/>
        </authorList>
    </citation>
    <scope>NUCLEOTIDE SEQUENCE [LARGE SCALE GENOMIC DNA]</scope>
    <source>
        <strain evidence="1 2">DSM 44993</strain>
    </source>
</reference>
<organism evidence="1 2">
    <name type="scientific">Amycolatopsis saalfeldensis</name>
    <dbReference type="NCBI Taxonomy" id="394193"/>
    <lineage>
        <taxon>Bacteria</taxon>
        <taxon>Bacillati</taxon>
        <taxon>Actinomycetota</taxon>
        <taxon>Actinomycetes</taxon>
        <taxon>Pseudonocardiales</taxon>
        <taxon>Pseudonocardiaceae</taxon>
        <taxon>Amycolatopsis</taxon>
    </lineage>
</organism>
<accession>A0A1H8XXL8</accession>
<keyword evidence="2" id="KW-1185">Reference proteome</keyword>
<protein>
    <submittedName>
        <fullName evidence="1">Uncharacterized protein</fullName>
    </submittedName>
</protein>
<dbReference type="AlphaFoldDB" id="A0A1H8XXL8"/>
<dbReference type="Proteomes" id="UP000198582">
    <property type="component" value="Unassembled WGS sequence"/>
</dbReference>
<sequence>MAGGRVVGCNGWDDPLLASIDSPTLCLPLLADPRAIADVAGILAPRPLPDSRWDRAISP</sequence>
<dbReference type="EMBL" id="FOEF01000009">
    <property type="protein sequence ID" value="SEP44635.1"/>
    <property type="molecule type" value="Genomic_DNA"/>
</dbReference>